<dbReference type="InterPro" id="IPR051559">
    <property type="entry name" value="HIF_prolyl_hydroxylases"/>
</dbReference>
<dbReference type="GO" id="GO:0031418">
    <property type="term" value="F:L-ascorbic acid binding"/>
    <property type="evidence" value="ECO:0007669"/>
    <property type="project" value="UniProtKB-KW"/>
</dbReference>
<dbReference type="SMART" id="SM00702">
    <property type="entry name" value="P4Hc"/>
    <property type="match status" value="1"/>
</dbReference>
<name>A0A7G5XBU5_9BACT</name>
<keyword evidence="4" id="KW-0560">Oxidoreductase</keyword>
<evidence type="ECO:0000313" key="7">
    <source>
        <dbReference type="Proteomes" id="UP000515344"/>
    </source>
</evidence>
<evidence type="ECO:0000259" key="5">
    <source>
        <dbReference type="SMART" id="SM00702"/>
    </source>
</evidence>
<organism evidence="6 7">
    <name type="scientific">Lacibacter sediminis</name>
    <dbReference type="NCBI Taxonomy" id="2760713"/>
    <lineage>
        <taxon>Bacteria</taxon>
        <taxon>Pseudomonadati</taxon>
        <taxon>Bacteroidota</taxon>
        <taxon>Chitinophagia</taxon>
        <taxon>Chitinophagales</taxon>
        <taxon>Chitinophagaceae</taxon>
        <taxon>Lacibacter</taxon>
    </lineage>
</organism>
<dbReference type="KEGG" id="lacs:H4075_12700"/>
<evidence type="ECO:0000256" key="4">
    <source>
        <dbReference type="ARBA" id="ARBA00023002"/>
    </source>
</evidence>
<keyword evidence="2" id="KW-0847">Vitamin C</keyword>
<comment type="cofactor">
    <cofactor evidence="1">
        <name>L-ascorbate</name>
        <dbReference type="ChEBI" id="CHEBI:38290"/>
    </cofactor>
</comment>
<dbReference type="InterPro" id="IPR044862">
    <property type="entry name" value="Pro_4_hyd_alph_FE2OG_OXY"/>
</dbReference>
<evidence type="ECO:0000256" key="3">
    <source>
        <dbReference type="ARBA" id="ARBA00022964"/>
    </source>
</evidence>
<dbReference type="GO" id="GO:0008198">
    <property type="term" value="F:ferrous iron binding"/>
    <property type="evidence" value="ECO:0007669"/>
    <property type="project" value="TreeGrafter"/>
</dbReference>
<accession>A0A7G5XBU5</accession>
<dbReference type="EMBL" id="CP060007">
    <property type="protein sequence ID" value="QNA42948.1"/>
    <property type="molecule type" value="Genomic_DNA"/>
</dbReference>
<keyword evidence="3" id="KW-0223">Dioxygenase</keyword>
<proteinExistence type="predicted"/>
<sequence>MFLLWLAGFNKSIFTFAHASTRLLEKIFNTLVNSFINNNVGIAENFLSQTLSLQLKANLQTLYASHEMQSAGTGGNINVHYDQLFRSDVIYWLDRKHNNAHENTFFDLMDSFIVFLNETCYTGITGYEFHYALYEQGSFYKKHLDQFKNNNSRKYSMIMYLNSEWKEGDGGELSIHHHDHTENISPTSGKTVFFKSSELEHEVLLSNKPRMSITGWLKS</sequence>
<dbReference type="Pfam" id="PF13640">
    <property type="entry name" value="2OG-FeII_Oxy_3"/>
    <property type="match status" value="1"/>
</dbReference>
<evidence type="ECO:0000256" key="2">
    <source>
        <dbReference type="ARBA" id="ARBA00022896"/>
    </source>
</evidence>
<dbReference type="PANTHER" id="PTHR12907">
    <property type="entry name" value="EGL NINE HOMOLOG-RELATED"/>
    <property type="match status" value="1"/>
</dbReference>
<dbReference type="GO" id="GO:0031543">
    <property type="term" value="F:peptidyl-proline dioxygenase activity"/>
    <property type="evidence" value="ECO:0007669"/>
    <property type="project" value="TreeGrafter"/>
</dbReference>
<reference evidence="7" key="1">
    <citation type="submission" date="2020-08" db="EMBL/GenBank/DDBJ databases">
        <title>Lacibacter sp. S13-6-6 genome sequencing.</title>
        <authorList>
            <person name="Jin L."/>
        </authorList>
    </citation>
    <scope>NUCLEOTIDE SEQUENCE [LARGE SCALE GENOMIC DNA]</scope>
    <source>
        <strain evidence="7">S13-6-6</strain>
    </source>
</reference>
<feature type="domain" description="Prolyl 4-hydroxylase alpha subunit" evidence="5">
    <location>
        <begin position="38"/>
        <end position="218"/>
    </location>
</feature>
<dbReference type="GO" id="GO:0071456">
    <property type="term" value="P:cellular response to hypoxia"/>
    <property type="evidence" value="ECO:0007669"/>
    <property type="project" value="TreeGrafter"/>
</dbReference>
<evidence type="ECO:0000313" key="6">
    <source>
        <dbReference type="EMBL" id="QNA42948.1"/>
    </source>
</evidence>
<dbReference type="Proteomes" id="UP000515344">
    <property type="component" value="Chromosome"/>
</dbReference>
<dbReference type="AlphaFoldDB" id="A0A7G5XBU5"/>
<dbReference type="InterPro" id="IPR006620">
    <property type="entry name" value="Pro_4_hyd_alph"/>
</dbReference>
<gene>
    <name evidence="6" type="ORF">H4075_12700</name>
</gene>
<protein>
    <submittedName>
        <fullName evidence="6">2OG-Fe(II) oxygenase</fullName>
    </submittedName>
</protein>
<keyword evidence="7" id="KW-1185">Reference proteome</keyword>
<dbReference type="Gene3D" id="2.60.120.620">
    <property type="entry name" value="q2cbj1_9rhob like domain"/>
    <property type="match status" value="1"/>
</dbReference>
<dbReference type="PANTHER" id="PTHR12907:SF26">
    <property type="entry name" value="HIF PROLYL HYDROXYLASE, ISOFORM C"/>
    <property type="match status" value="1"/>
</dbReference>
<evidence type="ECO:0000256" key="1">
    <source>
        <dbReference type="ARBA" id="ARBA00001961"/>
    </source>
</evidence>